<organism evidence="1 2">
    <name type="scientific">Cirrhinus molitorella</name>
    <name type="common">mud carp</name>
    <dbReference type="NCBI Taxonomy" id="172907"/>
    <lineage>
        <taxon>Eukaryota</taxon>
        <taxon>Metazoa</taxon>
        <taxon>Chordata</taxon>
        <taxon>Craniata</taxon>
        <taxon>Vertebrata</taxon>
        <taxon>Euteleostomi</taxon>
        <taxon>Actinopterygii</taxon>
        <taxon>Neopterygii</taxon>
        <taxon>Teleostei</taxon>
        <taxon>Ostariophysi</taxon>
        <taxon>Cypriniformes</taxon>
        <taxon>Cyprinidae</taxon>
        <taxon>Labeoninae</taxon>
        <taxon>Labeonini</taxon>
        <taxon>Cirrhinus</taxon>
    </lineage>
</organism>
<proteinExistence type="predicted"/>
<dbReference type="EMBL" id="JAYMGO010000021">
    <property type="protein sequence ID" value="KAL1253141.1"/>
    <property type="molecule type" value="Genomic_DNA"/>
</dbReference>
<dbReference type="Proteomes" id="UP001558613">
    <property type="component" value="Unassembled WGS sequence"/>
</dbReference>
<evidence type="ECO:0008006" key="3">
    <source>
        <dbReference type="Google" id="ProtNLM"/>
    </source>
</evidence>
<comment type="caution">
    <text evidence="1">The sequence shown here is derived from an EMBL/GenBank/DDBJ whole genome shotgun (WGS) entry which is preliminary data.</text>
</comment>
<name>A0ABR3LM26_9TELE</name>
<reference evidence="1 2" key="1">
    <citation type="submission" date="2023-09" db="EMBL/GenBank/DDBJ databases">
        <authorList>
            <person name="Wang M."/>
        </authorList>
    </citation>
    <scope>NUCLEOTIDE SEQUENCE [LARGE SCALE GENOMIC DNA]</scope>
    <source>
        <strain evidence="1">GT-2023</strain>
        <tissue evidence="1">Liver</tissue>
    </source>
</reference>
<accession>A0ABR3LM26</accession>
<evidence type="ECO:0000313" key="1">
    <source>
        <dbReference type="EMBL" id="KAL1253141.1"/>
    </source>
</evidence>
<gene>
    <name evidence="1" type="ORF">QQF64_017834</name>
</gene>
<keyword evidence="2" id="KW-1185">Reference proteome</keyword>
<evidence type="ECO:0000313" key="2">
    <source>
        <dbReference type="Proteomes" id="UP001558613"/>
    </source>
</evidence>
<sequence length="85" mass="9502">MSAGSLGVLVMCWITKRSPLIVFRIYPRLIPVNRSTLPVFAALAPSAPIACLRSAALLIRMHCSRCPHVECSHWLRGLRKSRSFL</sequence>
<protein>
    <recommendedName>
        <fullName evidence="3">Secreted protein</fullName>
    </recommendedName>
</protein>